<sequence length="69" mass="7576">MTVKFRYKGRSFGSAQSLGAALKRDMAQTVDRALRGAASASGAQIRKTGKGYEIEGTPDQLARFNRRLR</sequence>
<keyword evidence="2" id="KW-1185">Reference proteome</keyword>
<proteinExistence type="predicted"/>
<dbReference type="OrthoDB" id="7871422at2"/>
<comment type="caution">
    <text evidence="1">The sequence shown here is derived from an EMBL/GenBank/DDBJ whole genome shotgun (WGS) entry which is preliminary data.</text>
</comment>
<organism evidence="1 2">
    <name type="scientific">Gemmobacter caeni</name>
    <dbReference type="NCBI Taxonomy" id="589035"/>
    <lineage>
        <taxon>Bacteria</taxon>
        <taxon>Pseudomonadati</taxon>
        <taxon>Pseudomonadota</taxon>
        <taxon>Alphaproteobacteria</taxon>
        <taxon>Rhodobacterales</taxon>
        <taxon>Paracoccaceae</taxon>
        <taxon>Gemmobacter</taxon>
    </lineage>
</organism>
<reference evidence="1 2" key="1">
    <citation type="submission" date="2018-04" db="EMBL/GenBank/DDBJ databases">
        <title>Genomic Encyclopedia of Archaeal and Bacterial Type Strains, Phase II (KMG-II): from individual species to whole genera.</title>
        <authorList>
            <person name="Goeker M."/>
        </authorList>
    </citation>
    <scope>NUCLEOTIDE SEQUENCE [LARGE SCALE GENOMIC DNA]</scope>
    <source>
        <strain evidence="1 2">DSM 21823</strain>
    </source>
</reference>
<dbReference type="EMBL" id="QBKP01000027">
    <property type="protein sequence ID" value="PTX41821.1"/>
    <property type="molecule type" value="Genomic_DNA"/>
</dbReference>
<accession>A0A2T6ADD1</accession>
<protein>
    <submittedName>
        <fullName evidence="1">Uncharacterized protein</fullName>
    </submittedName>
</protein>
<dbReference type="RefSeq" id="WP_108130746.1">
    <property type="nucleotide sequence ID" value="NZ_QBKP01000027.1"/>
</dbReference>
<dbReference type="AlphaFoldDB" id="A0A2T6ADD1"/>
<evidence type="ECO:0000313" key="2">
    <source>
        <dbReference type="Proteomes" id="UP000244224"/>
    </source>
</evidence>
<evidence type="ECO:0000313" key="1">
    <source>
        <dbReference type="EMBL" id="PTX41821.1"/>
    </source>
</evidence>
<name>A0A2T6ADD1_9RHOB</name>
<gene>
    <name evidence="1" type="ORF">C8N34_12726</name>
</gene>
<dbReference type="Proteomes" id="UP000244224">
    <property type="component" value="Unassembled WGS sequence"/>
</dbReference>